<dbReference type="STRING" id="360105.CCV52592_0326"/>
<dbReference type="PANTHER" id="PTHR14239:SF0">
    <property type="entry name" value="F420-DEPENDENT NADP REDUCTASE"/>
    <property type="match status" value="1"/>
</dbReference>
<dbReference type="GO" id="GO:0052851">
    <property type="term" value="F:ferric-chelate reductase (NADPH) activity"/>
    <property type="evidence" value="ECO:0007669"/>
    <property type="project" value="TreeGrafter"/>
</dbReference>
<evidence type="ECO:0000256" key="1">
    <source>
        <dbReference type="ARBA" id="ARBA00023002"/>
    </source>
</evidence>
<keyword evidence="1" id="KW-0560">Oxidoreductase</keyword>
<evidence type="ECO:0000259" key="2">
    <source>
        <dbReference type="Pfam" id="PF03807"/>
    </source>
</evidence>
<dbReference type="SUPFAM" id="SSF51735">
    <property type="entry name" value="NAD(P)-binding Rossmann-fold domains"/>
    <property type="match status" value="1"/>
</dbReference>
<dbReference type="KEGG" id="ccv:CCV52592_0326"/>
<protein>
    <submittedName>
        <fullName evidence="3">NADP oxidoreductase, coenzyme F420-dependent</fullName>
    </submittedName>
</protein>
<dbReference type="HOGENOM" id="CLU_076368_0_2_7"/>
<dbReference type="InterPro" id="IPR036291">
    <property type="entry name" value="NAD(P)-bd_dom_sf"/>
</dbReference>
<keyword evidence="4" id="KW-1185">Reference proteome</keyword>
<dbReference type="EMBL" id="CP000767">
    <property type="protein sequence ID" value="EAU00066.1"/>
    <property type="molecule type" value="Genomic_DNA"/>
</dbReference>
<dbReference type="RefSeq" id="WP_011992441.1">
    <property type="nucleotide sequence ID" value="NC_009715.2"/>
</dbReference>
<proteinExistence type="predicted"/>
<dbReference type="PANTHER" id="PTHR14239">
    <property type="entry name" value="DUDULIN-RELATED"/>
    <property type="match status" value="1"/>
</dbReference>
<dbReference type="GO" id="GO:0015677">
    <property type="term" value="P:copper ion import"/>
    <property type="evidence" value="ECO:0007669"/>
    <property type="project" value="TreeGrafter"/>
</dbReference>
<name>A7GZ57_CAMC5</name>
<dbReference type="Proteomes" id="UP000006380">
    <property type="component" value="Chromosome"/>
</dbReference>
<feature type="domain" description="Pyrroline-5-carboxylate reductase catalytic N-terminal" evidence="2">
    <location>
        <begin position="5"/>
        <end position="93"/>
    </location>
</feature>
<dbReference type="AlphaFoldDB" id="A7GZ57"/>
<dbReference type="InterPro" id="IPR028939">
    <property type="entry name" value="P5C_Rdtase_cat_N"/>
</dbReference>
<reference evidence="3" key="1">
    <citation type="submission" date="2016-07" db="EMBL/GenBank/DDBJ databases">
        <title>Comparative genomics of the Campylobacter concisus group.</title>
        <authorList>
            <person name="Miller W.G."/>
            <person name="Yee E."/>
            <person name="Chapman M.H."/>
            <person name="Huynh S."/>
            <person name="Bono J.L."/>
            <person name="On S.L.W."/>
            <person name="StLeger J."/>
            <person name="Foster G."/>
            <person name="Parker C.T."/>
        </authorList>
    </citation>
    <scope>NUCLEOTIDE SEQUENCE</scope>
    <source>
        <strain evidence="3">525.92</strain>
    </source>
</reference>
<organism evidence="3 4">
    <name type="scientific">Campylobacter curvus (strain 525.92)</name>
    <dbReference type="NCBI Taxonomy" id="360105"/>
    <lineage>
        <taxon>Bacteria</taxon>
        <taxon>Pseudomonadati</taxon>
        <taxon>Campylobacterota</taxon>
        <taxon>Epsilonproteobacteria</taxon>
        <taxon>Campylobacterales</taxon>
        <taxon>Campylobacteraceae</taxon>
        <taxon>Campylobacter</taxon>
    </lineage>
</organism>
<gene>
    <name evidence="3" type="ORF">CCV52592_0326</name>
</gene>
<dbReference type="GO" id="GO:0008823">
    <property type="term" value="F:cupric reductase (NADH) activity"/>
    <property type="evidence" value="ECO:0007669"/>
    <property type="project" value="TreeGrafter"/>
</dbReference>
<dbReference type="GO" id="GO:0005886">
    <property type="term" value="C:plasma membrane"/>
    <property type="evidence" value="ECO:0007669"/>
    <property type="project" value="TreeGrafter"/>
</dbReference>
<evidence type="ECO:0000313" key="3">
    <source>
        <dbReference type="EMBL" id="EAU00066.1"/>
    </source>
</evidence>
<accession>A7GZ57</accession>
<sequence>MQKAIGIIGSGMIGKQVAKLALDAGYKVAICNSRSPETLAEFVTSLKGDIRALNLESMANFTDMLVVAIPFEAYTKLPTKLLAGKIVINTMNYYPQRDGVMQEVRTDVITTSELVQRHLVNSRVVRALNNVDFVRLLSLARAAGSKERSALPVAADDEGAKAAVVKFLDDIGYDAVDMGVLKDSWRSEPTTPVYVSPYWGVDKNKPLTAEQIEGFMSAPGCVTDKDKVRSLLAAAIRHDKMFGMLGQYDTRSKRK</sequence>
<dbReference type="OrthoDB" id="5524287at2"/>
<dbReference type="Pfam" id="PF03807">
    <property type="entry name" value="F420_oxidored"/>
    <property type="match status" value="1"/>
</dbReference>
<dbReference type="InterPro" id="IPR051267">
    <property type="entry name" value="STEAP_metalloreductase"/>
</dbReference>
<evidence type="ECO:0000313" key="4">
    <source>
        <dbReference type="Proteomes" id="UP000006380"/>
    </source>
</evidence>
<dbReference type="Gene3D" id="3.40.50.720">
    <property type="entry name" value="NAD(P)-binding Rossmann-like Domain"/>
    <property type="match status" value="1"/>
</dbReference>